<dbReference type="AlphaFoldDB" id="A0A8S1J4H1"/>
<evidence type="ECO:0000313" key="3">
    <source>
        <dbReference type="Proteomes" id="UP000708148"/>
    </source>
</evidence>
<evidence type="ECO:0000256" key="1">
    <source>
        <dbReference type="SAM" id="MobiDB-lite"/>
    </source>
</evidence>
<proteinExistence type="predicted"/>
<feature type="region of interest" description="Disordered" evidence="1">
    <location>
        <begin position="153"/>
        <end position="174"/>
    </location>
</feature>
<protein>
    <submittedName>
        <fullName evidence="2">Uncharacterized protein</fullName>
    </submittedName>
</protein>
<sequence>EPIARELHVLDRILQETVRQVGLHCWERGKLLQKVRARYWSIIEEALGISSILKRDMMSLRKDLRDRITQSVQHAKDKEILTRRLIEETQTTAGLRDELGKMAHEVEAMERRLRRGRFDIIEEELAKYKFKMDKQMVDFSDRTRRALHQEFEEKLRKRQQAASSGDSHSGEEST</sequence>
<name>A0A8S1J4H1_9CHLO</name>
<dbReference type="Proteomes" id="UP000708148">
    <property type="component" value="Unassembled WGS sequence"/>
</dbReference>
<dbReference type="OrthoDB" id="1927454at2759"/>
<feature type="non-terminal residue" evidence="2">
    <location>
        <position position="174"/>
    </location>
</feature>
<comment type="caution">
    <text evidence="2">The sequence shown here is derived from an EMBL/GenBank/DDBJ whole genome shotgun (WGS) entry which is preliminary data.</text>
</comment>
<evidence type="ECO:0000313" key="2">
    <source>
        <dbReference type="EMBL" id="CAD7700709.1"/>
    </source>
</evidence>
<reference evidence="2" key="1">
    <citation type="submission" date="2020-12" db="EMBL/GenBank/DDBJ databases">
        <authorList>
            <person name="Iha C."/>
        </authorList>
    </citation>
    <scope>NUCLEOTIDE SEQUENCE</scope>
</reference>
<organism evidence="2 3">
    <name type="scientific">Ostreobium quekettii</name>
    <dbReference type="NCBI Taxonomy" id="121088"/>
    <lineage>
        <taxon>Eukaryota</taxon>
        <taxon>Viridiplantae</taxon>
        <taxon>Chlorophyta</taxon>
        <taxon>core chlorophytes</taxon>
        <taxon>Ulvophyceae</taxon>
        <taxon>TCBD clade</taxon>
        <taxon>Bryopsidales</taxon>
        <taxon>Ostreobineae</taxon>
        <taxon>Ostreobiaceae</taxon>
        <taxon>Ostreobium</taxon>
    </lineage>
</organism>
<accession>A0A8S1J4H1</accession>
<keyword evidence="3" id="KW-1185">Reference proteome</keyword>
<dbReference type="EMBL" id="CAJHUC010001322">
    <property type="protein sequence ID" value="CAD7700709.1"/>
    <property type="molecule type" value="Genomic_DNA"/>
</dbReference>
<gene>
    <name evidence="2" type="ORF">OSTQU699_LOCUS6068</name>
</gene>